<dbReference type="Gene3D" id="4.10.1080.10">
    <property type="entry name" value="TSP type-3 repeat"/>
    <property type="match status" value="1"/>
</dbReference>
<dbReference type="InterPro" id="IPR013783">
    <property type="entry name" value="Ig-like_fold"/>
</dbReference>
<comment type="caution">
    <text evidence="6">The sequence shown here is derived from an EMBL/GenBank/DDBJ whole genome shotgun (WGS) entry which is preliminary data.</text>
</comment>
<dbReference type="NCBIfam" id="TIGR04183">
    <property type="entry name" value="Por_Secre_tail"/>
    <property type="match status" value="1"/>
</dbReference>
<dbReference type="RefSeq" id="WP_154918672.1">
    <property type="nucleotide sequence ID" value="NZ_VUOE01000002.1"/>
</dbReference>
<feature type="chain" id="PRO_5022973214" evidence="4">
    <location>
        <begin position="20"/>
        <end position="1783"/>
    </location>
</feature>
<accession>A0A5B2TPR4</accession>
<sequence>MRKITLLCTLLFTLCTAFAQTTLGAGDIAFVGLNTDGATDSDDNFAFILLKDIDAATQIIFTDRGWSDATGFSSYAGDGEFTWISGAARTAGEVVVLDFSNLSPPAASFTVLGDQLFAIQGSIASPTFIAGLHFNVVSGVTDDANWDGDATSNTTSALPDALTTGDTAVRLSGPGGIEQDNFQFSCGIAGCPLSGTPEEIRAIVHNLANWVSDNDNVYPGTVDASLGTPTVSECAATLTASVTEVCLSFSPPDTIDLTGSSTPDPTGSGTFSLGVGSDIPATNTLVDNGNGTGTFNPIAAGAGTYILVYTHTNSTGCVAEAQETIVVYPEADISITGPSSVAEDGAPVNFQGLLGGAATSGVVAMIPSPPSGSFSGSAVTAIATYTPAIGDAGDYNIQFTYVDSDNNSCINILRIPFTVEPVGDTTPPEITCPPDQILIADSNCNVLVPDYTGLVTATDNVTASPIITQSPPAGSTFNGAGTTVIVFTATDDAGNSVTCNMGLTIEDNKAPTPICINGLTVELDATTGLGTIFASDFIASPTVDACGPVTYLISRVGSDVKSTSLTLSCEDEENTLVRIWAEDVNGNSDYCETYIQVDRSKYMCPVTPIIDLELEKSIDNLNPNIGDVINFTVTITNNGPGIATGVEVIDKIPSGYTATGAGSVTNGTYDFGPGRWHSFAPILPGDSETLVLEVTVNASGEYLNLAEITAANETDVDSSPANGVDTDGDGNVVDDPDDEDDGDGAKVNVIIPCEVSINIQPQDVTVCEIQPFKFEVEASGTGTLSYQWEFSPNEGLQWFPQVETPIFIVPQGAVENADGWIYRVIVTSDNGTPDNENDDCSVTSDVVTLTVNPLPEVEITGRDSYCHDGNGVELDAGAGFSSYLWSPGGQTTRTITALEGSYTVTVTNEFGCESTSEAFIVTNNEPLTCSIEQDILTTDHLTEDGVATVTPIGGKAPFTYLWDNGETTQTATSLTYGLNSVTVTDANGCATMCQIDIAKELYCWVNLIQNVSEYGGQDGAARVSGNGGYRPFTFKWDDGSTEQTNNSLTAGIHTVTITDAKGATSQCSITIMEPTGSVCDKFTSDVEQVKLTTDHLTEDGVATVTPYGGTAPYTYYWDNGETTQTATTLTYGMHSVTVTDANGCESMSYIDIAKELYCWINLYGNVSVKGGNDGSAMVHGNGGYRPFTFQWDDGTTSQLNTNLKAGTHYVTITDATGSTSRCSITVTEPNEEICDGVDNDGDGKVDEGFDADGDGIADCYDKCPNGDDSVDKDGDGIPDACDDVVCIKPEMPQTACYETAIWNPDNCRWDIVGEQPEMPVTECYETAVWNAQTCSWDIVDGQPETPVTECYETAVWNAQTCSWDIVGEQPEMPVTECYETAVWNAQTCSWDIVDGQPEMPVTECYETAVWNAQTCSWDIVGEQPEMPVTECYETAEWNAQTCSWDIVGEQPEMPETECYDTATWNPDTCSWDVEGEQPLEPEIECYQTATWNPDTCEWEIEGEQPEMPETLCYETAIWNSDTCEWDILQDGDPSCAGGSIDKCETAFARSSGSSTCFEDIPNFNSPRWGWTNEFPSINGAYEMELYAAAGQCDISKGALVGSVEVVYSNGSVEVTVSVLNGYKMTEAQLHVGTDPIPTNPNNGNLTVAPGQYAHKYEPGSDFTNYTFKDIGTGDADIFYVILHAEVCPMDDVSKYQAPTLELSGYPVPFKEDFTLVVISPSEMKSELSLYDGIGKRVQTFGNYYLKKGRNEIGLRTNELPAGMYYVYVTTGSGKQILKVLRRP</sequence>
<reference evidence="6 7" key="1">
    <citation type="submission" date="2019-09" db="EMBL/GenBank/DDBJ databases">
        <authorList>
            <person name="Khan S.A."/>
            <person name="Jeon C.O."/>
            <person name="Chun B.H."/>
            <person name="Jeong S.E."/>
        </authorList>
    </citation>
    <scope>NUCLEOTIDE SEQUENCE [LARGE SCALE GENOMIC DNA]</scope>
    <source>
        <strain evidence="6 7">KCTC 42508</strain>
    </source>
</reference>
<dbReference type="InterPro" id="IPR025667">
    <property type="entry name" value="SprB_repeat"/>
</dbReference>
<dbReference type="InterPro" id="IPR026444">
    <property type="entry name" value="Secre_tail"/>
</dbReference>
<dbReference type="InterPro" id="IPR047589">
    <property type="entry name" value="DUF11_rpt"/>
</dbReference>
<dbReference type="Pfam" id="PF02494">
    <property type="entry name" value="HYR"/>
    <property type="match status" value="1"/>
</dbReference>
<evidence type="ECO:0000256" key="3">
    <source>
        <dbReference type="SAM" id="MobiDB-lite"/>
    </source>
</evidence>
<feature type="domain" description="HYR" evidence="5">
    <location>
        <begin position="423"/>
        <end position="507"/>
    </location>
</feature>
<dbReference type="InterPro" id="IPR043555">
    <property type="entry name" value="SRPX-like"/>
</dbReference>
<dbReference type="EMBL" id="VUOE01000002">
    <property type="protein sequence ID" value="KAA2216532.1"/>
    <property type="molecule type" value="Genomic_DNA"/>
</dbReference>
<evidence type="ECO:0000256" key="1">
    <source>
        <dbReference type="ARBA" id="ARBA00022729"/>
    </source>
</evidence>
<evidence type="ECO:0000256" key="4">
    <source>
        <dbReference type="SAM" id="SignalP"/>
    </source>
</evidence>
<feature type="signal peptide" evidence="4">
    <location>
        <begin position="1"/>
        <end position="19"/>
    </location>
</feature>
<evidence type="ECO:0000259" key="5">
    <source>
        <dbReference type="PROSITE" id="PS50825"/>
    </source>
</evidence>
<keyword evidence="1 4" id="KW-0732">Signal</keyword>
<evidence type="ECO:0000313" key="6">
    <source>
        <dbReference type="EMBL" id="KAA2216532.1"/>
    </source>
</evidence>
<dbReference type="NCBIfam" id="TIGR01451">
    <property type="entry name" value="B_ant_repeat"/>
    <property type="match status" value="1"/>
</dbReference>
<dbReference type="Gene3D" id="2.60.40.10">
    <property type="entry name" value="Immunoglobulins"/>
    <property type="match status" value="2"/>
</dbReference>
<dbReference type="PANTHER" id="PTHR46343:SF2">
    <property type="entry name" value="SUSHI_VON WILLEBRAND FACTOR TYPE A_EGF_PENTRAXIN DOMAIN-CONTAINING 1"/>
    <property type="match status" value="1"/>
</dbReference>
<dbReference type="Gene3D" id="2.60.40.740">
    <property type="match status" value="3"/>
</dbReference>
<feature type="compositionally biased region" description="Acidic residues" evidence="3">
    <location>
        <begin position="726"/>
        <end position="742"/>
    </location>
</feature>
<keyword evidence="2" id="KW-0677">Repeat</keyword>
<gene>
    <name evidence="6" type="ORF">F0361_11035</name>
</gene>
<dbReference type="PROSITE" id="PS50825">
    <property type="entry name" value="HYR"/>
    <property type="match status" value="1"/>
</dbReference>
<dbReference type="InterPro" id="IPR028974">
    <property type="entry name" value="TSP_type-3_rpt"/>
</dbReference>
<dbReference type="InterPro" id="IPR003410">
    <property type="entry name" value="HYR_dom"/>
</dbReference>
<proteinExistence type="predicted"/>
<dbReference type="Proteomes" id="UP000323188">
    <property type="component" value="Unassembled WGS sequence"/>
</dbReference>
<dbReference type="GO" id="GO:0005509">
    <property type="term" value="F:calcium ion binding"/>
    <property type="evidence" value="ECO:0007669"/>
    <property type="project" value="InterPro"/>
</dbReference>
<organism evidence="6 7">
    <name type="scientific">Maribacter flavus</name>
    <dbReference type="NCBI Taxonomy" id="1658664"/>
    <lineage>
        <taxon>Bacteria</taxon>
        <taxon>Pseudomonadati</taxon>
        <taxon>Bacteroidota</taxon>
        <taxon>Flavobacteriia</taxon>
        <taxon>Flavobacteriales</taxon>
        <taxon>Flavobacteriaceae</taxon>
        <taxon>Maribacter</taxon>
    </lineage>
</organism>
<feature type="region of interest" description="Disordered" evidence="3">
    <location>
        <begin position="713"/>
        <end position="743"/>
    </location>
</feature>
<evidence type="ECO:0000256" key="2">
    <source>
        <dbReference type="ARBA" id="ARBA00022737"/>
    </source>
</evidence>
<dbReference type="Pfam" id="PF01345">
    <property type="entry name" value="DUF11"/>
    <property type="match status" value="1"/>
</dbReference>
<dbReference type="PANTHER" id="PTHR46343">
    <property type="entry name" value="HYR DOMAIN-CONTAINING PROTEIN"/>
    <property type="match status" value="1"/>
</dbReference>
<name>A0A5B2TPR4_9FLAO</name>
<protein>
    <submittedName>
        <fullName evidence="6">DUF11 domain-containing protein</fullName>
    </submittedName>
</protein>
<dbReference type="InterPro" id="IPR001434">
    <property type="entry name" value="OmcB-like_DUF11"/>
</dbReference>
<evidence type="ECO:0000313" key="7">
    <source>
        <dbReference type="Proteomes" id="UP000323188"/>
    </source>
</evidence>
<dbReference type="Pfam" id="PF13573">
    <property type="entry name" value="SprB"/>
    <property type="match status" value="2"/>
</dbReference>